<dbReference type="EMBL" id="AFNU02000013">
    <property type="protein sequence ID" value="ERJ11289.1"/>
    <property type="molecule type" value="Genomic_DNA"/>
</dbReference>
<comment type="caution">
    <text evidence="1">The sequence shown here is derived from an EMBL/GenBank/DDBJ whole genome shotgun (WGS) entry which is preliminary data.</text>
</comment>
<dbReference type="RefSeq" id="WP_008826544.1">
    <property type="nucleotide sequence ID" value="NZ_AFNU02000013.1"/>
</dbReference>
<sequence length="87" mass="10296">MIKVFYTRFDTLNSDGVPFRSTYGYQIIDTEENTLKFNNAFESMSELLDIVNRETLISYLRTTYPDFYSKLIESGIYQFNEDVYSVL</sequence>
<reference evidence="1 2" key="1">
    <citation type="journal article" date="2011" name="J. Bacteriol.">
        <title>Genome sequence of Haloplasma contractile, an unusual contractile bacterium from a deep-sea anoxic brine lake.</title>
        <authorList>
            <person name="Antunes A."/>
            <person name="Alam I."/>
            <person name="El Dorry H."/>
            <person name="Siam R."/>
            <person name="Robertson A."/>
            <person name="Bajic V.B."/>
            <person name="Stingl U."/>
        </authorList>
    </citation>
    <scope>NUCLEOTIDE SEQUENCE [LARGE SCALE GENOMIC DNA]</scope>
    <source>
        <strain evidence="1 2">SSD-17B</strain>
    </source>
</reference>
<dbReference type="Proteomes" id="UP000005707">
    <property type="component" value="Unassembled WGS sequence"/>
</dbReference>
<dbReference type="InParanoid" id="U2FJ33"/>
<evidence type="ECO:0000313" key="1">
    <source>
        <dbReference type="EMBL" id="ERJ11289.1"/>
    </source>
</evidence>
<keyword evidence="2" id="KW-1185">Reference proteome</keyword>
<dbReference type="AlphaFoldDB" id="U2FJ33"/>
<accession>U2FJ33</accession>
<protein>
    <submittedName>
        <fullName evidence="1">Uncharacterized protein</fullName>
    </submittedName>
</protein>
<gene>
    <name evidence="1" type="ORF">HLPCO_002729</name>
</gene>
<organism evidence="1 2">
    <name type="scientific">Haloplasma contractile SSD-17B</name>
    <dbReference type="NCBI Taxonomy" id="1033810"/>
    <lineage>
        <taxon>Bacteria</taxon>
        <taxon>Bacillati</taxon>
        <taxon>Mycoplasmatota</taxon>
        <taxon>Mollicutes</taxon>
        <taxon>Haloplasmatales</taxon>
        <taxon>Haloplasmataceae</taxon>
        <taxon>Haloplasma</taxon>
    </lineage>
</organism>
<reference evidence="1 2" key="2">
    <citation type="journal article" date="2013" name="PLoS ONE">
        <title>INDIGO - INtegrated Data Warehouse of MIcrobial GenOmes with Examples from the Red Sea Extremophiles.</title>
        <authorList>
            <person name="Alam I."/>
            <person name="Antunes A."/>
            <person name="Kamau A.A."/>
            <person name="Ba Alawi W."/>
            <person name="Kalkatawi M."/>
            <person name="Stingl U."/>
            <person name="Bajic V.B."/>
        </authorList>
    </citation>
    <scope>NUCLEOTIDE SEQUENCE [LARGE SCALE GENOMIC DNA]</scope>
    <source>
        <strain evidence="1 2">SSD-17B</strain>
    </source>
</reference>
<proteinExistence type="predicted"/>
<evidence type="ECO:0000313" key="2">
    <source>
        <dbReference type="Proteomes" id="UP000005707"/>
    </source>
</evidence>
<name>U2FJ33_9MOLU</name>
<dbReference type="OrthoDB" id="9944300at2"/>